<dbReference type="SMART" id="SM00306">
    <property type="entry name" value="HintN"/>
    <property type="match status" value="1"/>
</dbReference>
<dbReference type="CDD" id="cd00081">
    <property type="entry name" value="Hint"/>
    <property type="match status" value="1"/>
</dbReference>
<dbReference type="InterPro" id="IPR003587">
    <property type="entry name" value="Hint_dom_N"/>
</dbReference>
<dbReference type="SUPFAM" id="SSF51294">
    <property type="entry name" value="Hedgehog/intein (Hint) domain"/>
    <property type="match status" value="1"/>
</dbReference>
<dbReference type="InterPro" id="IPR006141">
    <property type="entry name" value="Intein_N"/>
</dbReference>
<accession>H2CLK7</accession>
<dbReference type="Pfam" id="PF07591">
    <property type="entry name" value="PT-HINT"/>
    <property type="match status" value="1"/>
</dbReference>
<organism evidence="2 3">
    <name type="scientific">Leptonema illini DSM 21528</name>
    <dbReference type="NCBI Taxonomy" id="929563"/>
    <lineage>
        <taxon>Bacteria</taxon>
        <taxon>Pseudomonadati</taxon>
        <taxon>Spirochaetota</taxon>
        <taxon>Spirochaetia</taxon>
        <taxon>Leptospirales</taxon>
        <taxon>Leptospiraceae</taxon>
        <taxon>Leptonema</taxon>
    </lineage>
</organism>
<feature type="non-terminal residue" evidence="2">
    <location>
        <position position="163"/>
    </location>
</feature>
<gene>
    <name evidence="2" type="ORF">Lepil_4140</name>
</gene>
<dbReference type="EMBL" id="JH597775">
    <property type="protein sequence ID" value="EHQ04618.1"/>
    <property type="molecule type" value="Genomic_DNA"/>
</dbReference>
<proteinExistence type="predicted"/>
<sequence length="163" mass="18093">MLLHTLLITPVMPVSLEKRLYGKSSGTGNGARRMRRGRRKALRETNIDAVRAVGSCKCFVAGTKVKTPSGYRNIEDIRAGDKVLSYNETTKRIEVQTVKQTFIRKTDRIYTLVYDTGTKLQTTATHPFYIEGKGWVKAADLHVGDDSLLAGEVSQLDVYGGAR</sequence>
<dbReference type="NCBIfam" id="TIGR01445">
    <property type="entry name" value="intein_Nterm"/>
    <property type="match status" value="1"/>
</dbReference>
<dbReference type="Proteomes" id="UP000005737">
    <property type="component" value="Unassembled WGS sequence"/>
</dbReference>
<evidence type="ECO:0000313" key="2">
    <source>
        <dbReference type="EMBL" id="EHQ04618.1"/>
    </source>
</evidence>
<name>H2CLK7_9LEPT</name>
<dbReference type="PROSITE" id="PS50817">
    <property type="entry name" value="INTEIN_N_TER"/>
    <property type="match status" value="1"/>
</dbReference>
<dbReference type="InterPro" id="IPR036844">
    <property type="entry name" value="Hint_dom_sf"/>
</dbReference>
<feature type="domain" description="Hint" evidence="1">
    <location>
        <begin position="56"/>
        <end position="151"/>
    </location>
</feature>
<dbReference type="GO" id="GO:0016539">
    <property type="term" value="P:intein-mediated protein splicing"/>
    <property type="evidence" value="ECO:0007669"/>
    <property type="project" value="InterPro"/>
</dbReference>
<dbReference type="HOGENOM" id="CLU_1630565_0_0_12"/>
<dbReference type="AlphaFoldDB" id="H2CLK7"/>
<dbReference type="Gene3D" id="2.170.16.10">
    <property type="entry name" value="Hedgehog/Intein (Hint) domain"/>
    <property type="match status" value="1"/>
</dbReference>
<reference evidence="2 3" key="1">
    <citation type="submission" date="2011-10" db="EMBL/GenBank/DDBJ databases">
        <title>The Improved High-Quality Draft genome of Leptonema illini DSM 21528.</title>
        <authorList>
            <consortium name="US DOE Joint Genome Institute (JGI-PGF)"/>
            <person name="Lucas S."/>
            <person name="Copeland A."/>
            <person name="Lapidus A."/>
            <person name="Glavina del Rio T."/>
            <person name="Dalin E."/>
            <person name="Tice H."/>
            <person name="Bruce D."/>
            <person name="Goodwin L."/>
            <person name="Pitluck S."/>
            <person name="Peters L."/>
            <person name="Mikhailova N."/>
            <person name="Held B."/>
            <person name="Kyrpides N."/>
            <person name="Mavromatis K."/>
            <person name="Ivanova N."/>
            <person name="Markowitz V."/>
            <person name="Cheng J.-F."/>
            <person name="Hugenholtz P."/>
            <person name="Woyke T."/>
            <person name="Wu D."/>
            <person name="Gronow S."/>
            <person name="Wellnitz S."/>
            <person name="Brambilla E.-M."/>
            <person name="Klenk H.-P."/>
            <person name="Eisen J.A."/>
        </authorList>
    </citation>
    <scope>NUCLEOTIDE SEQUENCE [LARGE SCALE GENOMIC DNA]</scope>
    <source>
        <strain evidence="2 3">DSM 21528</strain>
    </source>
</reference>
<evidence type="ECO:0000313" key="3">
    <source>
        <dbReference type="Proteomes" id="UP000005737"/>
    </source>
</evidence>
<protein>
    <submittedName>
        <fullName evidence="2">Hedgehog/intein hint domain-containing protein</fullName>
    </submittedName>
</protein>
<keyword evidence="3" id="KW-1185">Reference proteome</keyword>
<evidence type="ECO:0000259" key="1">
    <source>
        <dbReference type="SMART" id="SM00306"/>
    </source>
</evidence>